<sequence>MPVVSVLAEQVLAPVPGGTGRYTRALLEHLPAAAPVGWSVRAVTAFHRDTAAARVPGVRGPRRLPVGHRVLNRLWERGLPPSVAGDVVHATTPLAPARHRGPLVVTVHDAVPWTHPETLTPRGVSWHRTMIGRAADRAAAVIVPTAAVAEELSGVLPGIAGRLRVVHMGATRLPAPPDAAARRAALRLPEKYLISLATLEPRKGLDVLLAALAKPESGDAALVVVGQSGWGDVDPVRLAARSGVRADRVHLLGRIPDEDLAAVLAGARALVMPSRAEGFGLPVIEAMAAGVPALHSDIPALVEVAGGAGIPVPVGSIGALADAVREIWTDDALAADRSAAGLARAADFGWDRTARATWEVYTSC</sequence>
<keyword evidence="1" id="KW-0328">Glycosyltransferase</keyword>
<dbReference type="Proteomes" id="UP000460221">
    <property type="component" value="Unassembled WGS sequence"/>
</dbReference>
<evidence type="ECO:0000259" key="4">
    <source>
        <dbReference type="Pfam" id="PF13439"/>
    </source>
</evidence>
<protein>
    <submittedName>
        <fullName evidence="5">Glycosyltransferase</fullName>
    </submittedName>
</protein>
<dbReference type="Pfam" id="PF13439">
    <property type="entry name" value="Glyco_transf_4"/>
    <property type="match status" value="1"/>
</dbReference>
<evidence type="ECO:0000256" key="2">
    <source>
        <dbReference type="ARBA" id="ARBA00022679"/>
    </source>
</evidence>
<evidence type="ECO:0000259" key="3">
    <source>
        <dbReference type="Pfam" id="PF00534"/>
    </source>
</evidence>
<evidence type="ECO:0000313" key="6">
    <source>
        <dbReference type="Proteomes" id="UP000460221"/>
    </source>
</evidence>
<feature type="domain" description="Glycosyl transferase family 1" evidence="3">
    <location>
        <begin position="186"/>
        <end position="339"/>
    </location>
</feature>
<dbReference type="EMBL" id="WLYK01000002">
    <property type="protein sequence ID" value="MTD14116.1"/>
    <property type="molecule type" value="Genomic_DNA"/>
</dbReference>
<comment type="caution">
    <text evidence="5">The sequence shown here is derived from an EMBL/GenBank/DDBJ whole genome shotgun (WGS) entry which is preliminary data.</text>
</comment>
<dbReference type="InterPro" id="IPR028098">
    <property type="entry name" value="Glyco_trans_4-like_N"/>
</dbReference>
<dbReference type="PANTHER" id="PTHR46401:SF2">
    <property type="entry name" value="GLYCOSYLTRANSFERASE WBBK-RELATED"/>
    <property type="match status" value="1"/>
</dbReference>
<name>A0A7K1FJ70_9ACTN</name>
<gene>
    <name evidence="5" type="ORF">GIS00_09180</name>
</gene>
<dbReference type="SUPFAM" id="SSF53756">
    <property type="entry name" value="UDP-Glycosyltransferase/glycogen phosphorylase"/>
    <property type="match status" value="1"/>
</dbReference>
<evidence type="ECO:0000313" key="5">
    <source>
        <dbReference type="EMBL" id="MTD14116.1"/>
    </source>
</evidence>
<dbReference type="InterPro" id="IPR001296">
    <property type="entry name" value="Glyco_trans_1"/>
</dbReference>
<organism evidence="5 6">
    <name type="scientific">Nakamurella alba</name>
    <dbReference type="NCBI Taxonomy" id="2665158"/>
    <lineage>
        <taxon>Bacteria</taxon>
        <taxon>Bacillati</taxon>
        <taxon>Actinomycetota</taxon>
        <taxon>Actinomycetes</taxon>
        <taxon>Nakamurellales</taxon>
        <taxon>Nakamurellaceae</taxon>
        <taxon>Nakamurella</taxon>
    </lineage>
</organism>
<reference evidence="5 6" key="1">
    <citation type="submission" date="2019-11" db="EMBL/GenBank/DDBJ databases">
        <authorList>
            <person name="Jiang L.-Q."/>
        </authorList>
    </citation>
    <scope>NUCLEOTIDE SEQUENCE [LARGE SCALE GENOMIC DNA]</scope>
    <source>
        <strain evidence="5 6">YIM 132087</strain>
    </source>
</reference>
<dbReference type="CDD" id="cd03809">
    <property type="entry name" value="GT4_MtfB-like"/>
    <property type="match status" value="1"/>
</dbReference>
<dbReference type="PANTHER" id="PTHR46401">
    <property type="entry name" value="GLYCOSYLTRANSFERASE WBBK-RELATED"/>
    <property type="match status" value="1"/>
</dbReference>
<evidence type="ECO:0000256" key="1">
    <source>
        <dbReference type="ARBA" id="ARBA00022676"/>
    </source>
</evidence>
<accession>A0A7K1FJ70</accession>
<keyword evidence="2 5" id="KW-0808">Transferase</keyword>
<dbReference type="Gene3D" id="3.40.50.2000">
    <property type="entry name" value="Glycogen Phosphorylase B"/>
    <property type="match status" value="2"/>
</dbReference>
<dbReference type="GO" id="GO:0009103">
    <property type="term" value="P:lipopolysaccharide biosynthetic process"/>
    <property type="evidence" value="ECO:0007669"/>
    <property type="project" value="TreeGrafter"/>
</dbReference>
<proteinExistence type="predicted"/>
<dbReference type="Pfam" id="PF00534">
    <property type="entry name" value="Glycos_transf_1"/>
    <property type="match status" value="1"/>
</dbReference>
<keyword evidence="6" id="KW-1185">Reference proteome</keyword>
<dbReference type="RefSeq" id="WP_322097761.1">
    <property type="nucleotide sequence ID" value="NZ_WLYK01000002.1"/>
</dbReference>
<dbReference type="AlphaFoldDB" id="A0A7K1FJ70"/>
<dbReference type="GO" id="GO:0016757">
    <property type="term" value="F:glycosyltransferase activity"/>
    <property type="evidence" value="ECO:0007669"/>
    <property type="project" value="UniProtKB-KW"/>
</dbReference>
<feature type="domain" description="Glycosyltransferase subfamily 4-like N-terminal" evidence="4">
    <location>
        <begin position="16"/>
        <end position="169"/>
    </location>
</feature>